<reference evidence="3 4" key="1">
    <citation type="journal article" date="2024" name="BMC Genomics">
        <title>Genome assembly of redclaw crayfish (Cherax quadricarinatus) provides insights into its immune adaptation and hypoxia tolerance.</title>
        <authorList>
            <person name="Liu Z."/>
            <person name="Zheng J."/>
            <person name="Li H."/>
            <person name="Fang K."/>
            <person name="Wang S."/>
            <person name="He J."/>
            <person name="Zhou D."/>
            <person name="Weng S."/>
            <person name="Chi M."/>
            <person name="Gu Z."/>
            <person name="He J."/>
            <person name="Li F."/>
            <person name="Wang M."/>
        </authorList>
    </citation>
    <scope>NUCLEOTIDE SEQUENCE [LARGE SCALE GENOMIC DNA]</scope>
    <source>
        <strain evidence="3">ZL_2023a</strain>
    </source>
</reference>
<comment type="caution">
    <text evidence="3">The sequence shown here is derived from an EMBL/GenBank/DDBJ whole genome shotgun (WGS) entry which is preliminary data.</text>
</comment>
<evidence type="ECO:0000313" key="4">
    <source>
        <dbReference type="Proteomes" id="UP001445076"/>
    </source>
</evidence>
<feature type="non-terminal residue" evidence="3">
    <location>
        <position position="1"/>
    </location>
</feature>
<feature type="transmembrane region" description="Helical" evidence="2">
    <location>
        <begin position="25"/>
        <end position="47"/>
    </location>
</feature>
<evidence type="ECO:0000256" key="1">
    <source>
        <dbReference type="SAM" id="MobiDB-lite"/>
    </source>
</evidence>
<proteinExistence type="predicted"/>
<feature type="region of interest" description="Disordered" evidence="1">
    <location>
        <begin position="55"/>
        <end position="74"/>
    </location>
</feature>
<keyword evidence="2" id="KW-1133">Transmembrane helix</keyword>
<organism evidence="3 4">
    <name type="scientific">Cherax quadricarinatus</name>
    <name type="common">Australian red claw crayfish</name>
    <dbReference type="NCBI Taxonomy" id="27406"/>
    <lineage>
        <taxon>Eukaryota</taxon>
        <taxon>Metazoa</taxon>
        <taxon>Ecdysozoa</taxon>
        <taxon>Arthropoda</taxon>
        <taxon>Crustacea</taxon>
        <taxon>Multicrustacea</taxon>
        <taxon>Malacostraca</taxon>
        <taxon>Eumalacostraca</taxon>
        <taxon>Eucarida</taxon>
        <taxon>Decapoda</taxon>
        <taxon>Pleocyemata</taxon>
        <taxon>Astacidea</taxon>
        <taxon>Parastacoidea</taxon>
        <taxon>Parastacidae</taxon>
        <taxon>Cherax</taxon>
    </lineage>
</organism>
<sequence>ATLSPESVIEVVESSGAPLYLDPHVLAPVVSGIACTLALLLCVGLLVSRGRARFVKSESGPSGDGATATRGPKYPHSLAELQNHRNDSQEQLSPAAKAKQEEAYTVDEPYEICPYATFSFPPDSGIGGVLDYTLQFQTFGHQDCYEGQSQPPWSSSFMGGKRREGGGGGSGGGGAGGGVVGAGPTAEIACISSQQTLPISSVGLRGRTCKRGKAGEEGQGSDSEQDNSGSPGHTPAHGLP</sequence>
<evidence type="ECO:0000256" key="2">
    <source>
        <dbReference type="SAM" id="Phobius"/>
    </source>
</evidence>
<gene>
    <name evidence="3" type="ORF">OTU49_014132</name>
</gene>
<dbReference type="Proteomes" id="UP001445076">
    <property type="component" value="Unassembled WGS sequence"/>
</dbReference>
<feature type="region of interest" description="Disordered" evidence="1">
    <location>
        <begin position="201"/>
        <end position="240"/>
    </location>
</feature>
<feature type="non-terminal residue" evidence="3">
    <location>
        <position position="240"/>
    </location>
</feature>
<keyword evidence="2" id="KW-0812">Transmembrane</keyword>
<feature type="compositionally biased region" description="Polar residues" evidence="1">
    <location>
        <begin position="147"/>
        <end position="157"/>
    </location>
</feature>
<protein>
    <submittedName>
        <fullName evidence="3">Uncharacterized protein</fullName>
    </submittedName>
</protein>
<keyword evidence="4" id="KW-1185">Reference proteome</keyword>
<feature type="region of interest" description="Disordered" evidence="1">
    <location>
        <begin position="145"/>
        <end position="178"/>
    </location>
</feature>
<accession>A0AAW0VQU5</accession>
<keyword evidence="2" id="KW-0472">Membrane</keyword>
<feature type="compositionally biased region" description="Gly residues" evidence="1">
    <location>
        <begin position="166"/>
        <end position="178"/>
    </location>
</feature>
<feature type="region of interest" description="Disordered" evidence="1">
    <location>
        <begin position="84"/>
        <end position="103"/>
    </location>
</feature>
<name>A0AAW0VQU5_CHEQU</name>
<evidence type="ECO:0000313" key="3">
    <source>
        <dbReference type="EMBL" id="KAK8719280.1"/>
    </source>
</evidence>
<dbReference type="EMBL" id="JARKIK010002557">
    <property type="protein sequence ID" value="KAK8719280.1"/>
    <property type="molecule type" value="Genomic_DNA"/>
</dbReference>
<feature type="compositionally biased region" description="Polar residues" evidence="1">
    <location>
        <begin position="220"/>
        <end position="231"/>
    </location>
</feature>
<dbReference type="AlphaFoldDB" id="A0AAW0VQU5"/>